<dbReference type="KEGG" id="nli:G3M70_11740"/>
<evidence type="ECO:0000313" key="2">
    <source>
        <dbReference type="Proteomes" id="UP000594688"/>
    </source>
</evidence>
<protein>
    <submittedName>
        <fullName evidence="1">Uncharacterized protein</fullName>
    </submittedName>
</protein>
<name>A0A7T0BX22_9BACT</name>
<dbReference type="EMBL" id="CP048685">
    <property type="protein sequence ID" value="QPJ62504.1"/>
    <property type="molecule type" value="Genomic_DNA"/>
</dbReference>
<gene>
    <name evidence="1" type="ORF">G3M70_11740</name>
</gene>
<dbReference type="AlphaFoldDB" id="A0A7T0BX22"/>
<organism evidence="1 2">
    <name type="scientific">Candidatus Nitronauta litoralis</name>
    <dbReference type="NCBI Taxonomy" id="2705533"/>
    <lineage>
        <taxon>Bacteria</taxon>
        <taxon>Pseudomonadati</taxon>
        <taxon>Nitrospinota/Tectimicrobiota group</taxon>
        <taxon>Nitrospinota</taxon>
        <taxon>Nitrospinia</taxon>
        <taxon>Nitrospinales</taxon>
        <taxon>Nitrospinaceae</taxon>
        <taxon>Candidatus Nitronauta</taxon>
    </lineage>
</organism>
<sequence length="211" mass="24249">MPIQNTLVAEDRSSFSIDPSPYFRGLIKVKKFAEILMSQQLWCFGKDIKNPGNNLLIRYGLEKFRPPKRLDGSTNYIATINGEVRLILWGFGIYFGCGNNSGVYLGRFDFYPKLIGEVPLNPPFWSSSALPDLVPPSNEEEWEHSFGLISEFCEWATRYEDWVNQVMGNSYRVSCLEDWDQQTVFSDDMAGAWNRLANYFGQHLVSNKFSI</sequence>
<reference evidence="1 2" key="1">
    <citation type="submission" date="2020-02" db="EMBL/GenBank/DDBJ databases">
        <title>Genomic and physiological characterization of two novel Nitrospinaceae genera.</title>
        <authorList>
            <person name="Mueller A.J."/>
            <person name="Jung M.-Y."/>
            <person name="Strachan C.R."/>
            <person name="Herbold C.W."/>
            <person name="Kirkegaard R.H."/>
            <person name="Daims H."/>
        </authorList>
    </citation>
    <scope>NUCLEOTIDE SEQUENCE [LARGE SCALE GENOMIC DNA]</scope>
    <source>
        <strain evidence="1">EB</strain>
    </source>
</reference>
<evidence type="ECO:0000313" key="1">
    <source>
        <dbReference type="EMBL" id="QPJ62504.1"/>
    </source>
</evidence>
<accession>A0A7T0BX22</accession>
<dbReference type="Proteomes" id="UP000594688">
    <property type="component" value="Chromosome"/>
</dbReference>
<proteinExistence type="predicted"/>